<evidence type="ECO:0000256" key="10">
    <source>
        <dbReference type="RuleBase" id="RU351113"/>
    </source>
</evidence>
<dbReference type="AlphaFoldDB" id="A0A385H5Z3"/>
<evidence type="ECO:0000256" key="4">
    <source>
        <dbReference type="ARBA" id="ARBA00022692"/>
    </source>
</evidence>
<comment type="subcellular location">
    <subcellularLocation>
        <location evidence="1 10">Cell membrane</location>
        <topology evidence="1 10">Multi-pass membrane protein</topology>
    </subcellularLocation>
</comment>
<dbReference type="Pfam" id="PF02949">
    <property type="entry name" value="7tm_6"/>
    <property type="match status" value="1"/>
</dbReference>
<feature type="transmembrane region" description="Helical" evidence="10">
    <location>
        <begin position="25"/>
        <end position="49"/>
    </location>
</feature>
<dbReference type="GO" id="GO:0005549">
    <property type="term" value="F:odorant binding"/>
    <property type="evidence" value="ECO:0007669"/>
    <property type="project" value="InterPro"/>
</dbReference>
<keyword evidence="7 10" id="KW-0472">Membrane</keyword>
<dbReference type="PANTHER" id="PTHR21137:SF35">
    <property type="entry name" value="ODORANT RECEPTOR 19A-RELATED"/>
    <property type="match status" value="1"/>
</dbReference>
<feature type="transmembrane region" description="Helical" evidence="10">
    <location>
        <begin position="172"/>
        <end position="196"/>
    </location>
</feature>
<evidence type="ECO:0000256" key="9">
    <source>
        <dbReference type="ARBA" id="ARBA00023224"/>
    </source>
</evidence>
<keyword evidence="9 10" id="KW-0807">Transducer</keyword>
<evidence type="ECO:0000256" key="2">
    <source>
        <dbReference type="ARBA" id="ARBA00022475"/>
    </source>
</evidence>
<accession>A0A385H5Z3</accession>
<keyword evidence="2" id="KW-1003">Cell membrane</keyword>
<keyword evidence="4 10" id="KW-0812">Transmembrane</keyword>
<keyword evidence="5 10" id="KW-0552">Olfaction</keyword>
<evidence type="ECO:0000256" key="8">
    <source>
        <dbReference type="ARBA" id="ARBA00023170"/>
    </source>
</evidence>
<dbReference type="InterPro" id="IPR004117">
    <property type="entry name" value="7tm6_olfct_rcpt"/>
</dbReference>
<keyword evidence="3 10" id="KW-0716">Sensory transduction</keyword>
<reference evidence="11" key="1">
    <citation type="submission" date="2017-10" db="EMBL/GenBank/DDBJ databases">
        <authorList>
            <person name="Banno H."/>
            <person name="Chua N.-H."/>
        </authorList>
    </citation>
    <scope>NUCLEOTIDE SEQUENCE</scope>
</reference>
<evidence type="ECO:0000256" key="7">
    <source>
        <dbReference type="ARBA" id="ARBA00023136"/>
    </source>
</evidence>
<dbReference type="GO" id="GO:0004984">
    <property type="term" value="F:olfactory receptor activity"/>
    <property type="evidence" value="ECO:0007669"/>
    <property type="project" value="InterPro"/>
</dbReference>
<organism evidence="11">
    <name type="scientific">Yemma signatus</name>
    <dbReference type="NCBI Taxonomy" id="300820"/>
    <lineage>
        <taxon>Eukaryota</taxon>
        <taxon>Metazoa</taxon>
        <taxon>Ecdysozoa</taxon>
        <taxon>Arthropoda</taxon>
        <taxon>Hexapoda</taxon>
        <taxon>Insecta</taxon>
        <taxon>Pterygota</taxon>
        <taxon>Neoptera</taxon>
        <taxon>Paraneoptera</taxon>
        <taxon>Hemiptera</taxon>
        <taxon>Heteroptera</taxon>
        <taxon>Panheteroptera</taxon>
        <taxon>Pentatomomorpha</taxon>
        <taxon>Lygaeoidea</taxon>
        <taxon>Berytidae</taxon>
        <taxon>Yemma</taxon>
    </lineage>
</organism>
<keyword evidence="6 10" id="KW-1133">Transmembrane helix</keyword>
<evidence type="ECO:0000256" key="3">
    <source>
        <dbReference type="ARBA" id="ARBA00022606"/>
    </source>
</evidence>
<protein>
    <recommendedName>
        <fullName evidence="10">Odorant receptor</fullName>
    </recommendedName>
</protein>
<sequence length="363" mass="41723">MERPFRLTRLLVGCGMTQDRPCLRYWLLARVMDFGILGITFTNLLYLLVGGGDQIYIGEALQCFVSSVHLDGKMANIRLRGKMFWKLLDDGERLWDDMVADPKNSEIALNVGKEIKLAEKVLLAVFLLPVPGLGSVTLLRNLTLSPEERDILFHLWDPFPHDWYWSKVMWEAAIMILALFMFSTYFVYLVVPCLLARGLVQSLVLKLEDDSVSVEDCVTLHQKIIKYVRDMNELMAGQMALEIICGAMQIAARGFQLILLLKQNDPRIFGVIMFLVCCFSGPYINCYAGHVITQTSEVLYRSCYDKNWYELPVKDQKAMYLMNLQASQLMVLQYRKTFIFNMERYGTVCQGTYSYLTLLTGRL</sequence>
<comment type="similarity">
    <text evidence="10">Belongs to the insect chemoreceptor superfamily. Heteromeric odorant receptor channel (TC 1.A.69) family.</text>
</comment>
<feature type="transmembrane region" description="Helical" evidence="10">
    <location>
        <begin position="239"/>
        <end position="261"/>
    </location>
</feature>
<dbReference type="PANTHER" id="PTHR21137">
    <property type="entry name" value="ODORANT RECEPTOR"/>
    <property type="match status" value="1"/>
</dbReference>
<dbReference type="EMBL" id="MG204687">
    <property type="protein sequence ID" value="AXX83053.1"/>
    <property type="molecule type" value="mRNA"/>
</dbReference>
<dbReference type="GO" id="GO:0005886">
    <property type="term" value="C:plasma membrane"/>
    <property type="evidence" value="ECO:0007669"/>
    <property type="project" value="UniProtKB-SubCell"/>
</dbReference>
<proteinExistence type="evidence at transcript level"/>
<dbReference type="GO" id="GO:0007165">
    <property type="term" value="P:signal transduction"/>
    <property type="evidence" value="ECO:0007669"/>
    <property type="project" value="UniProtKB-KW"/>
</dbReference>
<comment type="caution">
    <text evidence="10">Lacks conserved residue(s) required for the propagation of feature annotation.</text>
</comment>
<feature type="transmembrane region" description="Helical" evidence="10">
    <location>
        <begin position="267"/>
        <end position="284"/>
    </location>
</feature>
<evidence type="ECO:0000256" key="6">
    <source>
        <dbReference type="ARBA" id="ARBA00022989"/>
    </source>
</evidence>
<evidence type="ECO:0000313" key="11">
    <source>
        <dbReference type="EMBL" id="AXX83053.1"/>
    </source>
</evidence>
<keyword evidence="8 10" id="KW-0675">Receptor</keyword>
<evidence type="ECO:0000256" key="5">
    <source>
        <dbReference type="ARBA" id="ARBA00022725"/>
    </source>
</evidence>
<name>A0A385H5Z3_9HEMI</name>
<gene>
    <name evidence="11" type="primary">OR52</name>
</gene>
<evidence type="ECO:0000256" key="1">
    <source>
        <dbReference type="ARBA" id="ARBA00004651"/>
    </source>
</evidence>